<protein>
    <submittedName>
        <fullName evidence="3">Endo/exonuclease/phosphatase domain-containing protein</fullName>
    </submittedName>
</protein>
<dbReference type="OrthoDB" id="6318563at2759"/>
<dbReference type="SUPFAM" id="SSF56219">
    <property type="entry name" value="DNase I-like"/>
    <property type="match status" value="1"/>
</dbReference>
<evidence type="ECO:0000313" key="2">
    <source>
        <dbReference type="Proteomes" id="UP000275846"/>
    </source>
</evidence>
<evidence type="ECO:0000313" key="1">
    <source>
        <dbReference type="EMBL" id="VDL89078.1"/>
    </source>
</evidence>
<reference evidence="1 2" key="2">
    <citation type="submission" date="2018-11" db="EMBL/GenBank/DDBJ databases">
        <authorList>
            <consortium name="Pathogen Informatics"/>
        </authorList>
    </citation>
    <scope>NUCLEOTIDE SEQUENCE [LARGE SCALE GENOMIC DNA]</scope>
    <source>
        <strain evidence="1 2">NST_G2</strain>
    </source>
</reference>
<keyword evidence="2" id="KW-1185">Reference proteome</keyword>
<dbReference type="Gene3D" id="3.60.10.10">
    <property type="entry name" value="Endonuclease/exonuclease/phosphatase"/>
    <property type="match status" value="1"/>
</dbReference>
<dbReference type="WBParaSite" id="SSLN_0000278001-mRNA-1">
    <property type="protein sequence ID" value="SSLN_0000278001-mRNA-1"/>
    <property type="gene ID" value="SSLN_0000278001"/>
</dbReference>
<name>A0A183SEP5_SCHSO</name>
<accession>A0A183SEP5</accession>
<dbReference type="EMBL" id="UYSU01032314">
    <property type="protein sequence ID" value="VDL89078.1"/>
    <property type="molecule type" value="Genomic_DNA"/>
</dbReference>
<dbReference type="AlphaFoldDB" id="A0A183SEP5"/>
<dbReference type="PANTHER" id="PTHR23227:SF84">
    <property type="entry name" value="ENDONUCLEASE_EXONUCLEASE_PHOSPHATASE DOMAIN-CONTAINING PROTEIN"/>
    <property type="match status" value="1"/>
</dbReference>
<dbReference type="PANTHER" id="PTHR23227">
    <property type="entry name" value="BUCENTAUR RELATED"/>
    <property type="match status" value="1"/>
</dbReference>
<dbReference type="Proteomes" id="UP000275846">
    <property type="component" value="Unassembled WGS sequence"/>
</dbReference>
<gene>
    <name evidence="1" type="ORF">SSLN_LOCUS2693</name>
</gene>
<organism evidence="3">
    <name type="scientific">Schistocephalus solidus</name>
    <name type="common">Tapeworm</name>
    <dbReference type="NCBI Taxonomy" id="70667"/>
    <lineage>
        <taxon>Eukaryota</taxon>
        <taxon>Metazoa</taxon>
        <taxon>Spiralia</taxon>
        <taxon>Lophotrochozoa</taxon>
        <taxon>Platyhelminthes</taxon>
        <taxon>Cestoda</taxon>
        <taxon>Eucestoda</taxon>
        <taxon>Diphyllobothriidea</taxon>
        <taxon>Diphyllobothriidae</taxon>
        <taxon>Schistocephalus</taxon>
    </lineage>
</organism>
<sequence>MLLWPPLTGTQLSPMAPRIWVLSSGHTPDNCHDRWAKPANEVGAGYTFFWSGRPKAERRDADDAGVAFAFRNDIVGRLSCLPQGINNRLMSLRLPLRGDKFATIISACAPPMTSSGAAKDEFYENQHALLETVSKVDKLINLGDFNAGVGTDQAAWQGVLVPHGLGSCNDNGLLLLRTCAEHRLLLTNTFCHPKREKVTWMHPWSRRSHLLDYVLVRRRDRQDVLVNKAIRDADGWTDHRLVWWYVQRRLRPHQPPAPSPISGLLESVVTPGSGGGGGESAVAAAQGYYHFKLIHAQVTVPAPPGVKHTVDLVEIDG</sequence>
<dbReference type="InterPro" id="IPR027124">
    <property type="entry name" value="Swc5/CFDP1/2"/>
</dbReference>
<evidence type="ECO:0000313" key="3">
    <source>
        <dbReference type="WBParaSite" id="SSLN_0000278001-mRNA-1"/>
    </source>
</evidence>
<proteinExistence type="predicted"/>
<reference evidence="3" key="1">
    <citation type="submission" date="2016-06" db="UniProtKB">
        <authorList>
            <consortium name="WormBaseParasite"/>
        </authorList>
    </citation>
    <scope>IDENTIFICATION</scope>
</reference>
<dbReference type="InterPro" id="IPR036691">
    <property type="entry name" value="Endo/exonu/phosph_ase_sf"/>
</dbReference>